<evidence type="ECO:0000259" key="2">
    <source>
        <dbReference type="PROSITE" id="PS50041"/>
    </source>
</evidence>
<sequence>VDQFLALSSFCVLSDLEYHIIHLEKTWFEAQQYCRQHYTDLARLGTWTTSTVSKGPWTWIGLYRQAWRWSDGSDSQFKNWRSGQPDGGNEHCAWEHGHKWDDAPCSFKRKFVCHRGDSAVFNILSQPFSFV</sequence>
<dbReference type="Ensembl" id="ENSNMLT00000004717.1">
    <property type="protein sequence ID" value="ENSNMLP00000004110.1"/>
    <property type="gene ID" value="ENSNMLG00000003032.1"/>
</dbReference>
<proteinExistence type="predicted"/>
<dbReference type="InterPro" id="IPR016187">
    <property type="entry name" value="CTDL_fold"/>
</dbReference>
<evidence type="ECO:0000256" key="1">
    <source>
        <dbReference type="ARBA" id="ARBA00023157"/>
    </source>
</evidence>
<reference evidence="3" key="1">
    <citation type="submission" date="2025-08" db="UniProtKB">
        <authorList>
            <consortium name="Ensembl"/>
        </authorList>
    </citation>
    <scope>IDENTIFICATION</scope>
</reference>
<reference evidence="3" key="2">
    <citation type="submission" date="2025-09" db="UniProtKB">
        <authorList>
            <consortium name="Ensembl"/>
        </authorList>
    </citation>
    <scope>IDENTIFICATION</scope>
</reference>
<dbReference type="PANTHER" id="PTHR45784">
    <property type="entry name" value="C-TYPE LECTIN DOMAIN FAMILY 20 MEMBER A-RELATED"/>
    <property type="match status" value="1"/>
</dbReference>
<evidence type="ECO:0000313" key="4">
    <source>
        <dbReference type="Proteomes" id="UP000694523"/>
    </source>
</evidence>
<dbReference type="SMART" id="SM00034">
    <property type="entry name" value="CLECT"/>
    <property type="match status" value="1"/>
</dbReference>
<dbReference type="InterPro" id="IPR001304">
    <property type="entry name" value="C-type_lectin-like"/>
</dbReference>
<accession>A0A8C6SES6</accession>
<feature type="domain" description="C-type lectin" evidence="2">
    <location>
        <begin position="13"/>
        <end position="114"/>
    </location>
</feature>
<evidence type="ECO:0000313" key="3">
    <source>
        <dbReference type="Ensembl" id="ENSNMLP00000004110.1"/>
    </source>
</evidence>
<dbReference type="PANTHER" id="PTHR45784:SF3">
    <property type="entry name" value="C-TYPE LECTIN DOMAIN FAMILY 4 MEMBER K-LIKE-RELATED"/>
    <property type="match status" value="1"/>
</dbReference>
<name>A0A8C6SES6_9GOBI</name>
<dbReference type="Proteomes" id="UP000694523">
    <property type="component" value="Unplaced"/>
</dbReference>
<keyword evidence="4" id="KW-1185">Reference proteome</keyword>
<protein>
    <recommendedName>
        <fullName evidence="2">C-type lectin domain-containing protein</fullName>
    </recommendedName>
</protein>
<dbReference type="InterPro" id="IPR016186">
    <property type="entry name" value="C-type_lectin-like/link_sf"/>
</dbReference>
<dbReference type="InterPro" id="IPR018378">
    <property type="entry name" value="C-type_lectin_CS"/>
</dbReference>
<dbReference type="SUPFAM" id="SSF56436">
    <property type="entry name" value="C-type lectin-like"/>
    <property type="match status" value="1"/>
</dbReference>
<dbReference type="PROSITE" id="PS50041">
    <property type="entry name" value="C_TYPE_LECTIN_2"/>
    <property type="match status" value="1"/>
</dbReference>
<organism evidence="3 4">
    <name type="scientific">Neogobius melanostomus</name>
    <name type="common">round goby</name>
    <dbReference type="NCBI Taxonomy" id="47308"/>
    <lineage>
        <taxon>Eukaryota</taxon>
        <taxon>Metazoa</taxon>
        <taxon>Chordata</taxon>
        <taxon>Craniata</taxon>
        <taxon>Vertebrata</taxon>
        <taxon>Euteleostomi</taxon>
        <taxon>Actinopterygii</taxon>
        <taxon>Neopterygii</taxon>
        <taxon>Teleostei</taxon>
        <taxon>Neoteleostei</taxon>
        <taxon>Acanthomorphata</taxon>
        <taxon>Gobiaria</taxon>
        <taxon>Gobiiformes</taxon>
        <taxon>Gobioidei</taxon>
        <taxon>Gobiidae</taxon>
        <taxon>Benthophilinae</taxon>
        <taxon>Neogobiini</taxon>
        <taxon>Neogobius</taxon>
    </lineage>
</organism>
<dbReference type="PROSITE" id="PS00615">
    <property type="entry name" value="C_TYPE_LECTIN_1"/>
    <property type="match status" value="1"/>
</dbReference>
<dbReference type="AlphaFoldDB" id="A0A8C6SES6"/>
<keyword evidence="1" id="KW-1015">Disulfide bond</keyword>
<dbReference type="Pfam" id="PF00059">
    <property type="entry name" value="Lectin_C"/>
    <property type="match status" value="1"/>
</dbReference>
<dbReference type="Gene3D" id="3.10.100.10">
    <property type="entry name" value="Mannose-Binding Protein A, subunit A"/>
    <property type="match status" value="1"/>
</dbReference>